<protein>
    <submittedName>
        <fullName evidence="8">NADH-quinone oxidoreductase subunit L</fullName>
        <ecNumber evidence="8">1.6.99.5</ecNumber>
    </submittedName>
</protein>
<evidence type="ECO:0000256" key="3">
    <source>
        <dbReference type="ARBA" id="ARBA00022989"/>
    </source>
</evidence>
<dbReference type="Proteomes" id="UP000307968">
    <property type="component" value="Chromosome"/>
</dbReference>
<organism evidence="8 9">
    <name type="scientific">Serratia rubidaea</name>
    <name type="common">Serratia marinorubra</name>
    <dbReference type="NCBI Taxonomy" id="61652"/>
    <lineage>
        <taxon>Bacteria</taxon>
        <taxon>Pseudomonadati</taxon>
        <taxon>Pseudomonadota</taxon>
        <taxon>Gammaproteobacteria</taxon>
        <taxon>Enterobacterales</taxon>
        <taxon>Yersiniaceae</taxon>
        <taxon>Serratia</taxon>
    </lineage>
</organism>
<reference evidence="8 9" key="1">
    <citation type="submission" date="2019-05" db="EMBL/GenBank/DDBJ databases">
        <authorList>
            <consortium name="Pathogen Informatics"/>
        </authorList>
    </citation>
    <scope>NUCLEOTIDE SEQUENCE [LARGE SCALE GENOMIC DNA]</scope>
    <source>
        <strain evidence="8 9">NCTC12971</strain>
    </source>
</reference>
<dbReference type="PANTHER" id="PTHR42829">
    <property type="entry name" value="NADH-UBIQUINONE OXIDOREDUCTASE CHAIN 5"/>
    <property type="match status" value="1"/>
</dbReference>
<feature type="transmembrane region" description="Helical" evidence="6">
    <location>
        <begin position="28"/>
        <end position="51"/>
    </location>
</feature>
<keyword evidence="4 6" id="KW-0472">Membrane</keyword>
<gene>
    <name evidence="8" type="primary">nuoL_2</name>
    <name evidence="8" type="ORF">NCTC12971_03938</name>
</gene>
<evidence type="ECO:0000313" key="9">
    <source>
        <dbReference type="Proteomes" id="UP000307968"/>
    </source>
</evidence>
<sequence>MYLGWEGVGLCSYLLIGFYYKDPANGAAAMKAFIVTRVGDVFLAFALFILYHELGTLNFRELIGAGAAETGDGRHRHYLGDPDAAGRRGSVNRRSCRCRPGWRTRWPARRRYRR</sequence>
<evidence type="ECO:0000256" key="1">
    <source>
        <dbReference type="ARBA" id="ARBA00004127"/>
    </source>
</evidence>
<accession>A0A4U9HLX7</accession>
<dbReference type="InterPro" id="IPR003945">
    <property type="entry name" value="NU5C-like"/>
</dbReference>
<keyword evidence="3 6" id="KW-1133">Transmembrane helix</keyword>
<evidence type="ECO:0000256" key="5">
    <source>
        <dbReference type="RuleBase" id="RU000320"/>
    </source>
</evidence>
<dbReference type="GO" id="GO:0003954">
    <property type="term" value="F:NADH dehydrogenase activity"/>
    <property type="evidence" value="ECO:0007669"/>
    <property type="project" value="TreeGrafter"/>
</dbReference>
<comment type="subcellular location">
    <subcellularLocation>
        <location evidence="1">Endomembrane system</location>
        <topology evidence="1">Multi-pass membrane protein</topology>
    </subcellularLocation>
    <subcellularLocation>
        <location evidence="5">Membrane</location>
        <topology evidence="5">Multi-pass membrane protein</topology>
    </subcellularLocation>
</comment>
<dbReference type="PANTHER" id="PTHR42829:SF2">
    <property type="entry name" value="NADH-UBIQUINONE OXIDOREDUCTASE CHAIN 5"/>
    <property type="match status" value="1"/>
</dbReference>
<dbReference type="GO" id="GO:0015990">
    <property type="term" value="P:electron transport coupled proton transport"/>
    <property type="evidence" value="ECO:0007669"/>
    <property type="project" value="TreeGrafter"/>
</dbReference>
<evidence type="ECO:0000256" key="2">
    <source>
        <dbReference type="ARBA" id="ARBA00022692"/>
    </source>
</evidence>
<dbReference type="AlphaFoldDB" id="A0A4U9HLX7"/>
<dbReference type="EC" id="1.6.99.5" evidence="8"/>
<dbReference type="GO" id="GO:0008137">
    <property type="term" value="F:NADH dehydrogenase (ubiquinone) activity"/>
    <property type="evidence" value="ECO:0007669"/>
    <property type="project" value="InterPro"/>
</dbReference>
<evidence type="ECO:0000313" key="8">
    <source>
        <dbReference type="EMBL" id="VTP65170.1"/>
    </source>
</evidence>
<keyword evidence="2 5" id="KW-0812">Transmembrane</keyword>
<evidence type="ECO:0000259" key="7">
    <source>
        <dbReference type="Pfam" id="PF00361"/>
    </source>
</evidence>
<feature type="domain" description="NADH:quinone oxidoreductase/Mrp antiporter transmembrane" evidence="7">
    <location>
        <begin position="1"/>
        <end position="65"/>
    </location>
</feature>
<dbReference type="GO" id="GO:0016020">
    <property type="term" value="C:membrane"/>
    <property type="evidence" value="ECO:0007669"/>
    <property type="project" value="UniProtKB-SubCell"/>
</dbReference>
<evidence type="ECO:0000256" key="4">
    <source>
        <dbReference type="ARBA" id="ARBA00023136"/>
    </source>
</evidence>
<proteinExistence type="predicted"/>
<dbReference type="GO" id="GO:0012505">
    <property type="term" value="C:endomembrane system"/>
    <property type="evidence" value="ECO:0007669"/>
    <property type="project" value="UniProtKB-SubCell"/>
</dbReference>
<evidence type="ECO:0000256" key="6">
    <source>
        <dbReference type="SAM" id="Phobius"/>
    </source>
</evidence>
<dbReference type="Pfam" id="PF00361">
    <property type="entry name" value="Proton_antipo_M"/>
    <property type="match status" value="1"/>
</dbReference>
<dbReference type="GO" id="GO:0042773">
    <property type="term" value="P:ATP synthesis coupled electron transport"/>
    <property type="evidence" value="ECO:0007669"/>
    <property type="project" value="InterPro"/>
</dbReference>
<keyword evidence="8" id="KW-0560">Oxidoreductase</keyword>
<name>A0A4U9HLX7_SERRU</name>
<dbReference type="InterPro" id="IPR001750">
    <property type="entry name" value="ND/Mrp_TM"/>
</dbReference>
<dbReference type="EMBL" id="LR590463">
    <property type="protein sequence ID" value="VTP65170.1"/>
    <property type="molecule type" value="Genomic_DNA"/>
</dbReference>